<evidence type="ECO:0000256" key="1">
    <source>
        <dbReference type="ARBA" id="ARBA00004613"/>
    </source>
</evidence>
<keyword evidence="5" id="KW-0732">Signal</keyword>
<dbReference type="GO" id="GO:0005615">
    <property type="term" value="C:extracellular space"/>
    <property type="evidence" value="ECO:0007669"/>
    <property type="project" value="TreeGrafter"/>
</dbReference>
<dbReference type="OrthoDB" id="5783840at2759"/>
<dbReference type="Proteomes" id="UP000835052">
    <property type="component" value="Unassembled WGS sequence"/>
</dbReference>
<comment type="similarity">
    <text evidence="2">Belongs to the glycoprotein hormones subunit beta family.</text>
</comment>
<dbReference type="PANTHER" id="PTHR11515:SF13">
    <property type="entry name" value="GLYCOPROTEIN HORMONE BETA 5, ISOFORM A"/>
    <property type="match status" value="1"/>
</dbReference>
<accession>A0A8S1HUH0</accession>
<dbReference type="EMBL" id="CAJGYM010000197">
    <property type="protein sequence ID" value="CAD6199713.1"/>
    <property type="molecule type" value="Genomic_DNA"/>
</dbReference>
<keyword evidence="3" id="KW-0964">Secreted</keyword>
<evidence type="ECO:0000256" key="2">
    <source>
        <dbReference type="ARBA" id="ARBA00006552"/>
    </source>
</evidence>
<evidence type="ECO:0000256" key="5">
    <source>
        <dbReference type="SAM" id="SignalP"/>
    </source>
</evidence>
<dbReference type="InterPro" id="IPR001545">
    <property type="entry name" value="Gonadotropin_bsu"/>
</dbReference>
<evidence type="ECO:0000259" key="6">
    <source>
        <dbReference type="Pfam" id="PF00007"/>
    </source>
</evidence>
<dbReference type="AlphaFoldDB" id="A0A8S1HUH0"/>
<sequence>MSIFLLLFGIFIKALECSKECELSLQTIPGFNPYTQHDSDGKACRGTIELPLCRGYCKTSESGTHTFPPRQQNSSACVLVETSKRKVELKDCDEGAADAARFVEIPHGTVCECKSLPLDTTQPPV</sequence>
<keyword evidence="4" id="KW-1015">Disulfide bond</keyword>
<comment type="subcellular location">
    <subcellularLocation>
        <location evidence="1">Secreted</location>
    </subcellularLocation>
</comment>
<dbReference type="SUPFAM" id="SSF57501">
    <property type="entry name" value="Cystine-knot cytokines"/>
    <property type="match status" value="1"/>
</dbReference>
<proteinExistence type="inferred from homology"/>
<feature type="signal peptide" evidence="5">
    <location>
        <begin position="1"/>
        <end position="17"/>
    </location>
</feature>
<evidence type="ECO:0000313" key="8">
    <source>
        <dbReference type="Proteomes" id="UP000835052"/>
    </source>
</evidence>
<dbReference type="Pfam" id="PF00007">
    <property type="entry name" value="Cys_knot"/>
    <property type="match status" value="1"/>
</dbReference>
<reference evidence="7" key="1">
    <citation type="submission" date="2020-10" db="EMBL/GenBank/DDBJ databases">
        <authorList>
            <person name="Kikuchi T."/>
        </authorList>
    </citation>
    <scope>NUCLEOTIDE SEQUENCE</scope>
    <source>
        <strain evidence="7">NKZ352</strain>
    </source>
</reference>
<protein>
    <recommendedName>
        <fullName evidence="6">Glycoprotein hormone subunit beta domain-containing protein</fullName>
    </recommendedName>
</protein>
<dbReference type="GO" id="GO:0005737">
    <property type="term" value="C:cytoplasm"/>
    <property type="evidence" value="ECO:0007669"/>
    <property type="project" value="TreeGrafter"/>
</dbReference>
<dbReference type="GO" id="GO:0007186">
    <property type="term" value="P:G protein-coupled receptor signaling pathway"/>
    <property type="evidence" value="ECO:0007669"/>
    <property type="project" value="TreeGrafter"/>
</dbReference>
<gene>
    <name evidence="7" type="ORF">CAUJ_LOCUS15613</name>
</gene>
<evidence type="ECO:0000256" key="3">
    <source>
        <dbReference type="ARBA" id="ARBA00022525"/>
    </source>
</evidence>
<dbReference type="InterPro" id="IPR006208">
    <property type="entry name" value="Glyco_hormone_CN"/>
</dbReference>
<evidence type="ECO:0000256" key="4">
    <source>
        <dbReference type="ARBA" id="ARBA00023157"/>
    </source>
</evidence>
<dbReference type="InterPro" id="IPR029034">
    <property type="entry name" value="Cystine-knot_cytokine"/>
</dbReference>
<dbReference type="PANTHER" id="PTHR11515">
    <property type="entry name" value="GLYCOPROTEIN HORMONE BETA CHAIN"/>
    <property type="match status" value="1"/>
</dbReference>
<feature type="domain" description="Glycoprotein hormone subunit beta" evidence="6">
    <location>
        <begin position="43"/>
        <end position="121"/>
    </location>
</feature>
<organism evidence="7 8">
    <name type="scientific">Caenorhabditis auriculariae</name>
    <dbReference type="NCBI Taxonomy" id="2777116"/>
    <lineage>
        <taxon>Eukaryota</taxon>
        <taxon>Metazoa</taxon>
        <taxon>Ecdysozoa</taxon>
        <taxon>Nematoda</taxon>
        <taxon>Chromadorea</taxon>
        <taxon>Rhabditida</taxon>
        <taxon>Rhabditina</taxon>
        <taxon>Rhabditomorpha</taxon>
        <taxon>Rhabditoidea</taxon>
        <taxon>Rhabditidae</taxon>
        <taxon>Peloderinae</taxon>
        <taxon>Caenorhabditis</taxon>
    </lineage>
</organism>
<dbReference type="GO" id="GO:0005179">
    <property type="term" value="F:hormone activity"/>
    <property type="evidence" value="ECO:0007669"/>
    <property type="project" value="InterPro"/>
</dbReference>
<evidence type="ECO:0000313" key="7">
    <source>
        <dbReference type="EMBL" id="CAD6199713.1"/>
    </source>
</evidence>
<comment type="caution">
    <text evidence="7">The sequence shown here is derived from an EMBL/GenBank/DDBJ whole genome shotgun (WGS) entry which is preliminary data.</text>
</comment>
<feature type="chain" id="PRO_5035900674" description="Glycoprotein hormone subunit beta domain-containing protein" evidence="5">
    <location>
        <begin position="18"/>
        <end position="125"/>
    </location>
</feature>
<name>A0A8S1HUH0_9PELO</name>
<dbReference type="Gene3D" id="2.10.90.10">
    <property type="entry name" value="Cystine-knot cytokines"/>
    <property type="match status" value="1"/>
</dbReference>
<keyword evidence="8" id="KW-1185">Reference proteome</keyword>